<comment type="caution">
    <text evidence="2">The sequence shown here is derived from an EMBL/GenBank/DDBJ whole genome shotgun (WGS) entry which is preliminary data.</text>
</comment>
<accession>A0ABT1YZK9</accession>
<keyword evidence="3" id="KW-1185">Reference proteome</keyword>
<feature type="transmembrane region" description="Helical" evidence="1">
    <location>
        <begin position="27"/>
        <end position="48"/>
    </location>
</feature>
<name>A0ABT1YZK9_9RHOB</name>
<sequence>MSNPHDTDATDASEVPEPPHLKNLRRLVTLLTVTMIAGMAAIFVLMAIRLNSPTTPRLPERITLPDGTTPTAFAQTPQYIAITTPTQVLIYSADGKELKQTITLD</sequence>
<dbReference type="Proteomes" id="UP001165396">
    <property type="component" value="Unassembled WGS sequence"/>
</dbReference>
<keyword evidence="1" id="KW-0812">Transmembrane</keyword>
<reference evidence="2" key="1">
    <citation type="submission" date="2022-07" db="EMBL/GenBank/DDBJ databases">
        <title>Pseudosulfitobacter sp. strain AP-MA-4, whole genome sequence.</title>
        <authorList>
            <person name="Jiang Y."/>
        </authorList>
    </citation>
    <scope>NUCLEOTIDE SEQUENCE</scope>
    <source>
        <strain evidence="2">AP-MA-4</strain>
    </source>
</reference>
<organism evidence="2 3">
    <name type="scientific">Pseudosulfitobacter koreensis</name>
    <dbReference type="NCBI Taxonomy" id="2968472"/>
    <lineage>
        <taxon>Bacteria</taxon>
        <taxon>Pseudomonadati</taxon>
        <taxon>Pseudomonadota</taxon>
        <taxon>Alphaproteobacteria</taxon>
        <taxon>Rhodobacterales</taxon>
        <taxon>Roseobacteraceae</taxon>
        <taxon>Pseudosulfitobacter</taxon>
    </lineage>
</organism>
<protein>
    <submittedName>
        <fullName evidence="2">DUF6476 family protein</fullName>
    </submittedName>
</protein>
<evidence type="ECO:0000256" key="1">
    <source>
        <dbReference type="SAM" id="Phobius"/>
    </source>
</evidence>
<keyword evidence="1" id="KW-1133">Transmembrane helix</keyword>
<dbReference type="Pfam" id="PF20082">
    <property type="entry name" value="DUF6476"/>
    <property type="match status" value="1"/>
</dbReference>
<evidence type="ECO:0000313" key="2">
    <source>
        <dbReference type="EMBL" id="MCR8826297.1"/>
    </source>
</evidence>
<proteinExistence type="predicted"/>
<gene>
    <name evidence="2" type="ORF">NTA49_07085</name>
</gene>
<evidence type="ECO:0000313" key="3">
    <source>
        <dbReference type="Proteomes" id="UP001165396"/>
    </source>
</evidence>
<dbReference type="InterPro" id="IPR045519">
    <property type="entry name" value="DUF6476"/>
</dbReference>
<dbReference type="EMBL" id="JANKJG010000004">
    <property type="protein sequence ID" value="MCR8826297.1"/>
    <property type="molecule type" value="Genomic_DNA"/>
</dbReference>
<keyword evidence="1" id="KW-0472">Membrane</keyword>